<evidence type="ECO:0000313" key="2">
    <source>
        <dbReference type="Proteomes" id="UP000054485"/>
    </source>
</evidence>
<gene>
    <name evidence="1" type="ORF">CY34DRAFT_801923</name>
</gene>
<protein>
    <submittedName>
        <fullName evidence="1">Uncharacterized protein</fullName>
    </submittedName>
</protein>
<keyword evidence="2" id="KW-1185">Reference proteome</keyword>
<reference evidence="2" key="2">
    <citation type="submission" date="2015-01" db="EMBL/GenBank/DDBJ databases">
        <title>Evolutionary Origins and Diversification of the Mycorrhizal Mutualists.</title>
        <authorList>
            <consortium name="DOE Joint Genome Institute"/>
            <consortium name="Mycorrhizal Genomics Consortium"/>
            <person name="Kohler A."/>
            <person name="Kuo A."/>
            <person name="Nagy L.G."/>
            <person name="Floudas D."/>
            <person name="Copeland A."/>
            <person name="Barry K.W."/>
            <person name="Cichocki N."/>
            <person name="Veneault-Fourrey C."/>
            <person name="LaButti K."/>
            <person name="Lindquist E.A."/>
            <person name="Lipzen A."/>
            <person name="Lundell T."/>
            <person name="Morin E."/>
            <person name="Murat C."/>
            <person name="Riley R."/>
            <person name="Ohm R."/>
            <person name="Sun H."/>
            <person name="Tunlid A."/>
            <person name="Henrissat B."/>
            <person name="Grigoriev I.V."/>
            <person name="Hibbett D.S."/>
            <person name="Martin F."/>
        </authorList>
    </citation>
    <scope>NUCLEOTIDE SEQUENCE [LARGE SCALE GENOMIC DNA]</scope>
    <source>
        <strain evidence="2">UH-Slu-Lm8-n1</strain>
    </source>
</reference>
<dbReference type="InParanoid" id="A0A0D0AU28"/>
<evidence type="ECO:0000313" key="1">
    <source>
        <dbReference type="EMBL" id="KIK45196.1"/>
    </source>
</evidence>
<dbReference type="AlphaFoldDB" id="A0A0D0AU28"/>
<dbReference type="HOGENOM" id="CLU_3015778_0_0_1"/>
<proteinExistence type="predicted"/>
<dbReference type="Proteomes" id="UP000054485">
    <property type="component" value="Unassembled WGS sequence"/>
</dbReference>
<organism evidence="1 2">
    <name type="scientific">Suillus luteus UH-Slu-Lm8-n1</name>
    <dbReference type="NCBI Taxonomy" id="930992"/>
    <lineage>
        <taxon>Eukaryota</taxon>
        <taxon>Fungi</taxon>
        <taxon>Dikarya</taxon>
        <taxon>Basidiomycota</taxon>
        <taxon>Agaricomycotina</taxon>
        <taxon>Agaricomycetes</taxon>
        <taxon>Agaricomycetidae</taxon>
        <taxon>Boletales</taxon>
        <taxon>Suillineae</taxon>
        <taxon>Suillaceae</taxon>
        <taxon>Suillus</taxon>
    </lineage>
</organism>
<accession>A0A0D0AU28</accession>
<sequence length="56" mass="5975">MTVCIVLFAYYGCSDGSHPNNMLLPAVDDSRLLHCMSISSAGLLERLDVSIVATSS</sequence>
<reference evidence="1 2" key="1">
    <citation type="submission" date="2014-04" db="EMBL/GenBank/DDBJ databases">
        <authorList>
            <consortium name="DOE Joint Genome Institute"/>
            <person name="Kuo A."/>
            <person name="Ruytinx J."/>
            <person name="Rineau F."/>
            <person name="Colpaert J."/>
            <person name="Kohler A."/>
            <person name="Nagy L.G."/>
            <person name="Floudas D."/>
            <person name="Copeland A."/>
            <person name="Barry K.W."/>
            <person name="Cichocki N."/>
            <person name="Veneault-Fourrey C."/>
            <person name="LaButti K."/>
            <person name="Lindquist E.A."/>
            <person name="Lipzen A."/>
            <person name="Lundell T."/>
            <person name="Morin E."/>
            <person name="Murat C."/>
            <person name="Sun H."/>
            <person name="Tunlid A."/>
            <person name="Henrissat B."/>
            <person name="Grigoriev I.V."/>
            <person name="Hibbett D.S."/>
            <person name="Martin F."/>
            <person name="Nordberg H.P."/>
            <person name="Cantor M.N."/>
            <person name="Hua S.X."/>
        </authorList>
    </citation>
    <scope>NUCLEOTIDE SEQUENCE [LARGE SCALE GENOMIC DNA]</scope>
    <source>
        <strain evidence="1 2">UH-Slu-Lm8-n1</strain>
    </source>
</reference>
<dbReference type="EMBL" id="KN835177">
    <property type="protein sequence ID" value="KIK45196.1"/>
    <property type="molecule type" value="Genomic_DNA"/>
</dbReference>
<name>A0A0D0AU28_9AGAM</name>